<dbReference type="InterPro" id="IPR005113">
    <property type="entry name" value="uDENN_dom"/>
</dbReference>
<gene>
    <name evidence="10" type="ORF">CLUMA_CG008027</name>
</gene>
<dbReference type="OrthoDB" id="6019893at2759"/>
<dbReference type="InterPro" id="IPR004012">
    <property type="entry name" value="Run_dom"/>
</dbReference>
<dbReference type="Gene3D" id="1.20.58.900">
    <property type="match status" value="3"/>
</dbReference>
<dbReference type="InterPro" id="IPR037213">
    <property type="entry name" value="Run_dom_sf"/>
</dbReference>
<dbReference type="PROSITE" id="PS50211">
    <property type="entry name" value="DENN"/>
    <property type="match status" value="1"/>
</dbReference>
<keyword evidence="3" id="KW-0677">Repeat</keyword>
<dbReference type="InterPro" id="IPR043153">
    <property type="entry name" value="DENN_C"/>
</dbReference>
<feature type="domain" description="RUN" evidence="9">
    <location>
        <begin position="841"/>
        <end position="1076"/>
    </location>
</feature>
<keyword evidence="11" id="KW-1185">Reference proteome</keyword>
<dbReference type="SMART" id="SM00799">
    <property type="entry name" value="DENN"/>
    <property type="match status" value="1"/>
</dbReference>
<dbReference type="Gene3D" id="3.40.50.11500">
    <property type="match status" value="1"/>
</dbReference>
<dbReference type="InterPro" id="IPR047278">
    <property type="entry name" value="DEN5A/B"/>
</dbReference>
<dbReference type="InterPro" id="IPR037516">
    <property type="entry name" value="Tripartite_DENN"/>
</dbReference>
<dbReference type="SMART" id="SM00593">
    <property type="entry name" value="RUN"/>
    <property type="match status" value="2"/>
</dbReference>
<evidence type="ECO:0000259" key="8">
    <source>
        <dbReference type="PROSITE" id="PS50211"/>
    </source>
</evidence>
<evidence type="ECO:0000256" key="6">
    <source>
        <dbReference type="SAM" id="MobiDB-lite"/>
    </source>
</evidence>
<organism evidence="10 11">
    <name type="scientific">Clunio marinus</name>
    <dbReference type="NCBI Taxonomy" id="568069"/>
    <lineage>
        <taxon>Eukaryota</taxon>
        <taxon>Metazoa</taxon>
        <taxon>Ecdysozoa</taxon>
        <taxon>Arthropoda</taxon>
        <taxon>Hexapoda</taxon>
        <taxon>Insecta</taxon>
        <taxon>Pterygota</taxon>
        <taxon>Neoptera</taxon>
        <taxon>Endopterygota</taxon>
        <taxon>Diptera</taxon>
        <taxon>Nematocera</taxon>
        <taxon>Chironomoidea</taxon>
        <taxon>Chironomidae</taxon>
        <taxon>Clunio</taxon>
    </lineage>
</organism>
<dbReference type="EMBL" id="CVRI01000039">
    <property type="protein sequence ID" value="CRK94522.1"/>
    <property type="molecule type" value="Genomic_DNA"/>
</dbReference>
<dbReference type="SUPFAM" id="SSF49723">
    <property type="entry name" value="Lipase/lipooxygenase domain (PLAT/LH2 domain)"/>
    <property type="match status" value="1"/>
</dbReference>
<evidence type="ECO:0000256" key="4">
    <source>
        <dbReference type="ARBA" id="ARBA00023136"/>
    </source>
</evidence>
<evidence type="ECO:0000313" key="10">
    <source>
        <dbReference type="EMBL" id="CRK94522.1"/>
    </source>
</evidence>
<evidence type="ECO:0000256" key="1">
    <source>
        <dbReference type="ARBA" id="ARBA00004370"/>
    </source>
</evidence>
<dbReference type="InterPro" id="IPR001194">
    <property type="entry name" value="cDENN_dom"/>
</dbReference>
<evidence type="ECO:0000256" key="3">
    <source>
        <dbReference type="ARBA" id="ARBA00022737"/>
    </source>
</evidence>
<dbReference type="InterPro" id="IPR036392">
    <property type="entry name" value="PLAT/LH2_dom_sf"/>
</dbReference>
<evidence type="ECO:0000256" key="5">
    <source>
        <dbReference type="PROSITE-ProRule" id="PRU00152"/>
    </source>
</evidence>
<sequence>METKVKKGSSSGLKMLNDKCQLTKFADYFVICGLDLENGLEADLYADGVTNLNIPPLDRSYKSKTLAHYPVHVSGNPFDSYGICMLSLPQGLKFRTQKHEITPRFHSFASTRDDGKRCYGFSLVFYEETKNENICTAMQTLQSMYITELSSSQGSLRRQDPISRSLPRHFRLGDDDKNSSAASFYDITKDTLFVTKSITLVCQFPYAHVAEVFLTNLYKCLPRIPGARLSLESYIYNILYDIKVPDYGRSIRIYLPPEQPSMLPINTIIQRPKITELPLLDFPLRLLFSYLGVECVIELFTCVLLENQVLLKSEDFQKLTIVAECITSLLFPFEWPHVYAPILPTALHHFLDAPVPFVMGLHSENLDSSVQQKVGLCYVDIDNKTIRLPEELPTIPHKSDFIGEIYDALGKFQMPEKIEPPSHVQESESTILNPKNLLINNNFYFQSPSDNDKYSNIQYQRLSASPAAPSATLTLTKSRRKKHSLHDFLNDFDYSGSSSVDNQSSSSETATRTPKKSSAGSLTSNEQYYNDLRLNSEIREIFLNRFCQIFLDYEQFVILPNQNKSEWLKNRESMHNFDKASFLSDQTAQYRPFLSQFLESQMFATLIDNKIMTSFDDKASGSGSDGKGKKADEDFSSFDVHVNKNLQLLDNRIKILKKHFGSAEEINIRWKNLENIPHLHSSKVALEKRLKNFDLEVSPPSEVLRKSPAYFKSFPMLEASALNQVSSERPNSLRRVKKKLDLDDRRLLEKKSNQKFYLREIDIDKNLSGSAESLSISSSISTPHPPVTADEKNSKGEEFSASFVAQTNWSFVEKLLKECKTKTKRMLMEKIDMEVGGSADVEENALITSMCDLLEKIWSHGLITPHSKSAHTKNHYHNNNQIKSPFWSHLLRYFEKMNAMTNSGSANNNGKLDSDAQLLSTPDLSSLKVEPQDMSSSFITASLSTTPSPTASLQRRQQQQKSRRSKSCEKRTLLSSDNVEMVLPKLPESLEYDIRNILSMHEIKTDIGYARAFVRLTLEKKLLSRHLKTLLADVSILRSMYKRTAFLTYEDEKEQFLYHLLTLNAVDYFCFTQVYGMTIIPYRFLIVPVSGTGTLTRKSSMMPKLWITIFGSIGETDRIFLNKIEHLMEHKNLGILRTLRIGIDGTQNTSTLTSSTKLHLDCVWIRNEITGHAYKFSCNRWLGRGIDDGSMERLLIGQLIRPTTDPMDDQCGTFNSLPDKSFNVINKPTNSSPASMTDSFISNSNSMGNEEKKDPNEIQNGLSDSVNKIVKWFYRHQKRLMSGVDCSHDMSVLTNLLCGEGGFVECLMSAFMLGFRSQRLFGRNFFLWDFFVRCKDEFEQNLTADTLATMQGGNEQQNIDENFVDIWNDYCQLVDEISKNSTIGSDEKFQLFICLCLREHLLHRMLPALSASKTSQEMYDDKSFLRQKSLNRFLFQILQPLGEFPFNLDSSITSGLNTSNC</sequence>
<proteinExistence type="inferred from homology"/>
<protein>
    <submittedName>
        <fullName evidence="10">CLUMA_CG008027, isoform A</fullName>
    </submittedName>
</protein>
<feature type="domain" description="UDENN" evidence="8">
    <location>
        <begin position="45"/>
        <end position="617"/>
    </location>
</feature>
<dbReference type="PROSITE" id="PS50826">
    <property type="entry name" value="RUN"/>
    <property type="match status" value="2"/>
</dbReference>
<feature type="domain" description="RUN" evidence="9">
    <location>
        <begin position="1294"/>
        <end position="1453"/>
    </location>
</feature>
<feature type="compositionally biased region" description="Low complexity" evidence="6">
    <location>
        <begin position="496"/>
        <end position="507"/>
    </location>
</feature>
<dbReference type="Pfam" id="PF02141">
    <property type="entry name" value="DENN"/>
    <property type="match status" value="1"/>
</dbReference>
<dbReference type="PANTHER" id="PTHR46070">
    <property type="entry name" value="PINSTRIPE, ISOFORM A"/>
    <property type="match status" value="1"/>
</dbReference>
<dbReference type="InterPro" id="IPR005112">
    <property type="entry name" value="dDENN_dom"/>
</dbReference>
<dbReference type="InterPro" id="IPR001024">
    <property type="entry name" value="PLAT/LH2_dom"/>
</dbReference>
<keyword evidence="4" id="KW-0472">Membrane</keyword>
<dbReference type="PANTHER" id="PTHR46070:SF1">
    <property type="entry name" value="PINSTRIPE, ISOFORM A"/>
    <property type="match status" value="1"/>
</dbReference>
<comment type="similarity">
    <text evidence="2">Belongs to the RAB6IP1 family.</text>
</comment>
<dbReference type="Proteomes" id="UP000183832">
    <property type="component" value="Unassembled WGS sequence"/>
</dbReference>
<evidence type="ECO:0000259" key="7">
    <source>
        <dbReference type="PROSITE" id="PS50095"/>
    </source>
</evidence>
<dbReference type="Pfam" id="PF02759">
    <property type="entry name" value="RUN"/>
    <property type="match status" value="2"/>
</dbReference>
<feature type="region of interest" description="Disordered" evidence="6">
    <location>
        <begin position="940"/>
        <end position="970"/>
    </location>
</feature>
<feature type="region of interest" description="Disordered" evidence="6">
    <location>
        <begin position="496"/>
        <end position="522"/>
    </location>
</feature>
<dbReference type="SUPFAM" id="SSF140741">
    <property type="entry name" value="RUN domain-like"/>
    <property type="match status" value="2"/>
</dbReference>
<comment type="caution">
    <text evidence="5">Lacks conserved residue(s) required for the propagation of feature annotation.</text>
</comment>
<dbReference type="Pfam" id="PF03456">
    <property type="entry name" value="uDENN"/>
    <property type="match status" value="1"/>
</dbReference>
<feature type="domain" description="PLAT" evidence="7">
    <location>
        <begin position="1082"/>
        <end position="1196"/>
    </location>
</feature>
<dbReference type="STRING" id="568069.A0A1J1I443"/>
<evidence type="ECO:0000256" key="2">
    <source>
        <dbReference type="ARBA" id="ARBA00006664"/>
    </source>
</evidence>
<dbReference type="Gene3D" id="2.60.60.20">
    <property type="entry name" value="PLAT/LH2 domain"/>
    <property type="match status" value="1"/>
</dbReference>
<dbReference type="PROSITE" id="PS50095">
    <property type="entry name" value="PLAT"/>
    <property type="match status" value="1"/>
</dbReference>
<name>A0A1J1I443_9DIPT</name>
<dbReference type="GO" id="GO:0005085">
    <property type="term" value="F:guanyl-nucleotide exchange factor activity"/>
    <property type="evidence" value="ECO:0007669"/>
    <property type="project" value="InterPro"/>
</dbReference>
<feature type="compositionally biased region" description="Low complexity" evidence="6">
    <location>
        <begin position="940"/>
        <end position="960"/>
    </location>
</feature>
<evidence type="ECO:0000259" key="9">
    <source>
        <dbReference type="PROSITE" id="PS50826"/>
    </source>
</evidence>
<dbReference type="GO" id="GO:0031267">
    <property type="term" value="F:small GTPase binding"/>
    <property type="evidence" value="ECO:0007669"/>
    <property type="project" value="InterPro"/>
</dbReference>
<reference evidence="10 11" key="1">
    <citation type="submission" date="2015-04" db="EMBL/GenBank/DDBJ databases">
        <authorList>
            <person name="Syromyatnikov M.Y."/>
            <person name="Popov V.N."/>
        </authorList>
    </citation>
    <scope>NUCLEOTIDE SEQUENCE [LARGE SCALE GENOMIC DNA]</scope>
</reference>
<feature type="compositionally biased region" description="Polar residues" evidence="6">
    <location>
        <begin position="508"/>
        <end position="522"/>
    </location>
</feature>
<accession>A0A1J1I443</accession>
<dbReference type="SMART" id="SM00801">
    <property type="entry name" value="dDENN"/>
    <property type="match status" value="1"/>
</dbReference>
<dbReference type="Pfam" id="PF03455">
    <property type="entry name" value="dDENN"/>
    <property type="match status" value="1"/>
</dbReference>
<dbReference type="GO" id="GO:0016020">
    <property type="term" value="C:membrane"/>
    <property type="evidence" value="ECO:0007669"/>
    <property type="project" value="UniProtKB-SubCell"/>
</dbReference>
<comment type="subcellular location">
    <subcellularLocation>
        <location evidence="1">Membrane</location>
    </subcellularLocation>
</comment>
<evidence type="ECO:0000313" key="11">
    <source>
        <dbReference type="Proteomes" id="UP000183832"/>
    </source>
</evidence>
<dbReference type="CDD" id="cd17678">
    <property type="entry name" value="RUN2_DENND5"/>
    <property type="match status" value="1"/>
</dbReference>
<dbReference type="SMART" id="SM00800">
    <property type="entry name" value="uDENN"/>
    <property type="match status" value="1"/>
</dbReference>